<evidence type="ECO:0000256" key="1">
    <source>
        <dbReference type="SAM" id="SignalP"/>
    </source>
</evidence>
<reference evidence="2 3" key="1">
    <citation type="submission" date="2019-02" db="EMBL/GenBank/DDBJ databases">
        <title>Shewanella sp. D4-2 isolated from Dokdo Island.</title>
        <authorList>
            <person name="Baek K."/>
        </authorList>
    </citation>
    <scope>NUCLEOTIDE SEQUENCE [LARGE SCALE GENOMIC DNA]</scope>
    <source>
        <strain evidence="2 3">D4-2</strain>
    </source>
</reference>
<protein>
    <submittedName>
        <fullName evidence="2">DUF481 domain-containing protein</fullName>
    </submittedName>
</protein>
<keyword evidence="3" id="KW-1185">Reference proteome</keyword>
<dbReference type="KEGG" id="smai:EXU30_13900"/>
<dbReference type="EMBL" id="CP036200">
    <property type="protein sequence ID" value="QBF83667.1"/>
    <property type="molecule type" value="Genomic_DNA"/>
</dbReference>
<sequence length="246" mass="26961">MKKLLLAAAISFAMPFAAHAGADFVEGDKTWAGEAELGATLTTGNTDTSSLKGRLGLKHELGNWENQYVLEALYKEDTDVVTAERYYGGIQGDYQINDNSYVFVNTNLEKDPFTGFDYTSKSAAGYGHKFVDNGTTLFKAEVGPGYIYQRLDDESAITEGVESKDSIVAHAVMNFSHKISDTSTFKQEFIADWGEKLDGRSETSITANIVGALAMKFAVVVRYNSKPVEGKKSTDTETNMTLLYAF</sequence>
<dbReference type="InterPro" id="IPR007433">
    <property type="entry name" value="DUF481"/>
</dbReference>
<proteinExistence type="predicted"/>
<keyword evidence="1" id="KW-0732">Signal</keyword>
<organism evidence="2 3">
    <name type="scientific">Shewanella maritima</name>
    <dbReference type="NCBI Taxonomy" id="2520507"/>
    <lineage>
        <taxon>Bacteria</taxon>
        <taxon>Pseudomonadati</taxon>
        <taxon>Pseudomonadota</taxon>
        <taxon>Gammaproteobacteria</taxon>
        <taxon>Alteromonadales</taxon>
        <taxon>Shewanellaceae</taxon>
        <taxon>Shewanella</taxon>
    </lineage>
</organism>
<dbReference type="RefSeq" id="WP_130601009.1">
    <property type="nucleotide sequence ID" value="NZ_CP036200.1"/>
</dbReference>
<dbReference type="OrthoDB" id="5292716at2"/>
<feature type="chain" id="PRO_5019189518" evidence="1">
    <location>
        <begin position="21"/>
        <end position="246"/>
    </location>
</feature>
<feature type="signal peptide" evidence="1">
    <location>
        <begin position="1"/>
        <end position="20"/>
    </location>
</feature>
<evidence type="ECO:0000313" key="3">
    <source>
        <dbReference type="Proteomes" id="UP000291106"/>
    </source>
</evidence>
<gene>
    <name evidence="2" type="ORF">EXU30_13900</name>
</gene>
<dbReference type="Proteomes" id="UP000291106">
    <property type="component" value="Chromosome"/>
</dbReference>
<accession>A0A411PJB0</accession>
<name>A0A411PJB0_9GAMM</name>
<dbReference type="AlphaFoldDB" id="A0A411PJB0"/>
<dbReference type="Pfam" id="PF04338">
    <property type="entry name" value="DUF481"/>
    <property type="match status" value="1"/>
</dbReference>
<evidence type="ECO:0000313" key="2">
    <source>
        <dbReference type="EMBL" id="QBF83667.1"/>
    </source>
</evidence>